<dbReference type="EMBL" id="JBHUDG010000038">
    <property type="protein sequence ID" value="MFD1631044.1"/>
    <property type="molecule type" value="Genomic_DNA"/>
</dbReference>
<dbReference type="SUPFAM" id="SSF49344">
    <property type="entry name" value="CBD9-like"/>
    <property type="match status" value="1"/>
</dbReference>
<dbReference type="InterPro" id="IPR010502">
    <property type="entry name" value="Carb-bd_dom_fam9"/>
</dbReference>
<keyword evidence="3" id="KW-1185">Reference proteome</keyword>
<dbReference type="Pfam" id="PF16011">
    <property type="entry name" value="CBM9_2"/>
    <property type="match status" value="1"/>
</dbReference>
<proteinExistence type="predicted"/>
<dbReference type="Gene3D" id="2.60.40.1190">
    <property type="match status" value="1"/>
</dbReference>
<reference evidence="3" key="1">
    <citation type="journal article" date="2019" name="Int. J. Syst. Evol. Microbiol.">
        <title>The Global Catalogue of Microorganisms (GCM) 10K type strain sequencing project: providing services to taxonomists for standard genome sequencing and annotation.</title>
        <authorList>
            <consortium name="The Broad Institute Genomics Platform"/>
            <consortium name="The Broad Institute Genome Sequencing Center for Infectious Disease"/>
            <person name="Wu L."/>
            <person name="Ma J."/>
        </authorList>
    </citation>
    <scope>NUCLEOTIDE SEQUENCE [LARGE SCALE GENOMIC DNA]</scope>
    <source>
        <strain evidence="3">CCUG 53762</strain>
    </source>
</reference>
<organism evidence="2 3">
    <name type="scientific">Pseudopedobacter beijingensis</name>
    <dbReference type="NCBI Taxonomy" id="1207056"/>
    <lineage>
        <taxon>Bacteria</taxon>
        <taxon>Pseudomonadati</taxon>
        <taxon>Bacteroidota</taxon>
        <taxon>Sphingobacteriia</taxon>
        <taxon>Sphingobacteriales</taxon>
        <taxon>Sphingobacteriaceae</taxon>
        <taxon>Pseudopedobacter</taxon>
    </lineage>
</organism>
<accession>A0ABW4IGD5</accession>
<protein>
    <submittedName>
        <fullName evidence="2">Carbohydrate-binding family 9-like protein</fullName>
    </submittedName>
</protein>
<evidence type="ECO:0000313" key="3">
    <source>
        <dbReference type="Proteomes" id="UP001597118"/>
    </source>
</evidence>
<name>A0ABW4IGD5_9SPHI</name>
<gene>
    <name evidence="2" type="ORF">ACFSAH_14295</name>
</gene>
<evidence type="ECO:0000259" key="1">
    <source>
        <dbReference type="Pfam" id="PF16011"/>
    </source>
</evidence>
<sequence>MKLIQINYNSEIEISNSAEKISQLLDQAEKHFIKETSWRNKNYIGNCEFAVLYGKDAIAIKYYVTEDEIKAVYNQPNDPVYLDSCVEFFVSLDQDSYYNFEFNCNGTCLSQVGKNKQNRSFLPLFVIDSIKTTKSIKYIDIKDVHLINWELTVVIPFSAFINHQLDHLDGKELRMNFYKCGDELPQPHYLCWNKVETIEPNFHVPEFFGIGKFI</sequence>
<evidence type="ECO:0000313" key="2">
    <source>
        <dbReference type="EMBL" id="MFD1631044.1"/>
    </source>
</evidence>
<dbReference type="CDD" id="cd09620">
    <property type="entry name" value="CBM9_like_3"/>
    <property type="match status" value="1"/>
</dbReference>
<dbReference type="RefSeq" id="WP_379663416.1">
    <property type="nucleotide sequence ID" value="NZ_JBHUDG010000038.1"/>
</dbReference>
<feature type="domain" description="Carbohydrate-binding" evidence="1">
    <location>
        <begin position="23"/>
        <end position="210"/>
    </location>
</feature>
<comment type="caution">
    <text evidence="2">The sequence shown here is derived from an EMBL/GenBank/DDBJ whole genome shotgun (WGS) entry which is preliminary data.</text>
</comment>
<dbReference type="Proteomes" id="UP001597118">
    <property type="component" value="Unassembled WGS sequence"/>
</dbReference>